<dbReference type="KEGG" id="dzi:111279379"/>
<organism evidence="2 3">
    <name type="scientific">Durio zibethinus</name>
    <name type="common">Durian</name>
    <dbReference type="NCBI Taxonomy" id="66656"/>
    <lineage>
        <taxon>Eukaryota</taxon>
        <taxon>Viridiplantae</taxon>
        <taxon>Streptophyta</taxon>
        <taxon>Embryophyta</taxon>
        <taxon>Tracheophyta</taxon>
        <taxon>Spermatophyta</taxon>
        <taxon>Magnoliopsida</taxon>
        <taxon>eudicotyledons</taxon>
        <taxon>Gunneridae</taxon>
        <taxon>Pentapetalae</taxon>
        <taxon>rosids</taxon>
        <taxon>malvids</taxon>
        <taxon>Malvales</taxon>
        <taxon>Malvaceae</taxon>
        <taxon>Helicteroideae</taxon>
        <taxon>Durio</taxon>
    </lineage>
</organism>
<feature type="domain" description="Reverse transcriptase Ty1/copia-type" evidence="1">
    <location>
        <begin position="1"/>
        <end position="50"/>
    </location>
</feature>
<accession>A0A6P5X2N5</accession>
<evidence type="ECO:0000313" key="3">
    <source>
        <dbReference type="RefSeq" id="XP_022722106.1"/>
    </source>
</evidence>
<sequence length="188" mass="21584">MTNLGMMHYYLGIEVIQFTAGIFIFQKKYVQDILDMFRMKDYNPITTPIEAGMKLDRNPKGKKVNNTFYKQNVGSLMYLTATRPDIKQAIDSDYARDLDNRKRKSGYAFMMGTAADPWTLRKQSIITMSTTEAEFVAAAACACQAIWLQKILKEFSNMKDLLSFSVTIAQQLSYLRILFCMKEASIKM</sequence>
<dbReference type="OrthoDB" id="1000417at2759"/>
<reference evidence="3" key="1">
    <citation type="submission" date="2025-08" db="UniProtKB">
        <authorList>
            <consortium name="RefSeq"/>
        </authorList>
    </citation>
    <scope>IDENTIFICATION</scope>
    <source>
        <tissue evidence="3">Fruit stalk</tissue>
    </source>
</reference>
<dbReference type="PANTHER" id="PTHR11439:SF517">
    <property type="entry name" value="CYSTEINE-RICH RLK (RECEPTOR-LIKE PROTEIN KINASE) 8"/>
    <property type="match status" value="1"/>
</dbReference>
<dbReference type="PANTHER" id="PTHR11439">
    <property type="entry name" value="GAG-POL-RELATED RETROTRANSPOSON"/>
    <property type="match status" value="1"/>
</dbReference>
<dbReference type="InterPro" id="IPR013103">
    <property type="entry name" value="RVT_2"/>
</dbReference>
<name>A0A6P5X2N5_DURZI</name>
<protein>
    <submittedName>
        <fullName evidence="3">Uncharacterized protein LOC111279379</fullName>
    </submittedName>
</protein>
<keyword evidence="2" id="KW-1185">Reference proteome</keyword>
<evidence type="ECO:0000313" key="2">
    <source>
        <dbReference type="Proteomes" id="UP000515121"/>
    </source>
</evidence>
<gene>
    <name evidence="3" type="primary">LOC111279379</name>
</gene>
<dbReference type="GeneID" id="111279379"/>
<dbReference type="AlphaFoldDB" id="A0A6P5X2N5"/>
<dbReference type="RefSeq" id="XP_022722106.1">
    <property type="nucleotide sequence ID" value="XM_022866371.1"/>
</dbReference>
<dbReference type="Pfam" id="PF07727">
    <property type="entry name" value="RVT_2"/>
    <property type="match status" value="1"/>
</dbReference>
<dbReference type="Proteomes" id="UP000515121">
    <property type="component" value="Unplaced"/>
</dbReference>
<evidence type="ECO:0000259" key="1">
    <source>
        <dbReference type="Pfam" id="PF07727"/>
    </source>
</evidence>
<proteinExistence type="predicted"/>